<protein>
    <submittedName>
        <fullName evidence="2">Uncharacterized protein</fullName>
    </submittedName>
</protein>
<keyword evidence="3" id="KW-1185">Reference proteome</keyword>
<sequence length="80" mass="8950">MQGAAVLVVGQMLRRFLRIVFVGTGIDPVVTFIVIVIVVMQDMGVVLRHMLGDEFQTVRAAAAHYVDEITLRNSNRLPRK</sequence>
<accession>A0A1M7KS53</accession>
<dbReference type="Proteomes" id="UP000184339">
    <property type="component" value="Unassembled WGS sequence"/>
</dbReference>
<keyword evidence="1" id="KW-1133">Transmembrane helix</keyword>
<dbReference type="STRING" id="551987.SAMN05192549_102208"/>
<keyword evidence="1" id="KW-0472">Membrane</keyword>
<gene>
    <name evidence="2" type="ORF">SAMN05192549_102208</name>
</gene>
<keyword evidence="1" id="KW-0812">Transmembrane</keyword>
<reference evidence="3" key="1">
    <citation type="submission" date="2016-11" db="EMBL/GenBank/DDBJ databases">
        <authorList>
            <person name="Varghese N."/>
            <person name="Submissions S."/>
        </authorList>
    </citation>
    <scope>NUCLEOTIDE SEQUENCE [LARGE SCALE GENOMIC DNA]</scope>
    <source>
        <strain evidence="3">Sac-22</strain>
    </source>
</reference>
<evidence type="ECO:0000313" key="2">
    <source>
        <dbReference type="EMBL" id="SHM67855.1"/>
    </source>
</evidence>
<feature type="transmembrane region" description="Helical" evidence="1">
    <location>
        <begin position="16"/>
        <end position="40"/>
    </location>
</feature>
<dbReference type="EMBL" id="FRCX01000002">
    <property type="protein sequence ID" value="SHM67855.1"/>
    <property type="molecule type" value="Genomic_DNA"/>
</dbReference>
<dbReference type="AlphaFoldDB" id="A0A1M7KS53"/>
<proteinExistence type="predicted"/>
<evidence type="ECO:0000256" key="1">
    <source>
        <dbReference type="SAM" id="Phobius"/>
    </source>
</evidence>
<evidence type="ECO:0000313" key="3">
    <source>
        <dbReference type="Proteomes" id="UP000184339"/>
    </source>
</evidence>
<name>A0A1M7KS53_9BURK</name>
<organism evidence="2 3">
    <name type="scientific">Duganella sacchari</name>
    <dbReference type="NCBI Taxonomy" id="551987"/>
    <lineage>
        <taxon>Bacteria</taxon>
        <taxon>Pseudomonadati</taxon>
        <taxon>Pseudomonadota</taxon>
        <taxon>Betaproteobacteria</taxon>
        <taxon>Burkholderiales</taxon>
        <taxon>Oxalobacteraceae</taxon>
        <taxon>Telluria group</taxon>
        <taxon>Duganella</taxon>
    </lineage>
</organism>